<dbReference type="Proteomes" id="UP000320333">
    <property type="component" value="Unassembled WGS sequence"/>
</dbReference>
<organism evidence="3 4">
    <name type="scientific">Chytriomyces confervae</name>
    <dbReference type="NCBI Taxonomy" id="246404"/>
    <lineage>
        <taxon>Eukaryota</taxon>
        <taxon>Fungi</taxon>
        <taxon>Fungi incertae sedis</taxon>
        <taxon>Chytridiomycota</taxon>
        <taxon>Chytridiomycota incertae sedis</taxon>
        <taxon>Chytridiomycetes</taxon>
        <taxon>Chytridiales</taxon>
        <taxon>Chytriomycetaceae</taxon>
        <taxon>Chytriomyces</taxon>
    </lineage>
</organism>
<gene>
    <name evidence="3" type="ORF">CcCBS67573_g06196</name>
</gene>
<proteinExistence type="predicted"/>
<protein>
    <submittedName>
        <fullName evidence="3">Uncharacterized protein</fullName>
    </submittedName>
</protein>
<feature type="compositionally biased region" description="Acidic residues" evidence="2">
    <location>
        <begin position="14"/>
        <end position="24"/>
    </location>
</feature>
<comment type="caution">
    <text evidence="3">The sequence shown here is derived from an EMBL/GenBank/DDBJ whole genome shotgun (WGS) entry which is preliminary data.</text>
</comment>
<feature type="coiled-coil region" evidence="1">
    <location>
        <begin position="240"/>
        <end position="376"/>
    </location>
</feature>
<feature type="region of interest" description="Disordered" evidence="2">
    <location>
        <begin position="1"/>
        <end position="24"/>
    </location>
</feature>
<dbReference type="AlphaFoldDB" id="A0A507F5G4"/>
<dbReference type="OrthoDB" id="269872at2759"/>
<name>A0A507F5G4_9FUNG</name>
<keyword evidence="1" id="KW-0175">Coiled coil</keyword>
<dbReference type="STRING" id="246404.A0A507F5G4"/>
<dbReference type="PANTHER" id="PTHR23313:SF0">
    <property type="entry name" value="TESTIS-EXPRESSED PROTEIN 9"/>
    <property type="match status" value="1"/>
</dbReference>
<evidence type="ECO:0000313" key="3">
    <source>
        <dbReference type="EMBL" id="TPX71352.1"/>
    </source>
</evidence>
<feature type="compositionally biased region" description="Polar residues" evidence="2">
    <location>
        <begin position="124"/>
        <end position="189"/>
    </location>
</feature>
<evidence type="ECO:0000256" key="2">
    <source>
        <dbReference type="SAM" id="MobiDB-lite"/>
    </source>
</evidence>
<evidence type="ECO:0000313" key="4">
    <source>
        <dbReference type="Proteomes" id="UP000320333"/>
    </source>
</evidence>
<feature type="region of interest" description="Disordered" evidence="2">
    <location>
        <begin position="112"/>
        <end position="196"/>
    </location>
</feature>
<accession>A0A507F5G4</accession>
<evidence type="ECO:0000256" key="1">
    <source>
        <dbReference type="SAM" id="Coils"/>
    </source>
</evidence>
<reference evidence="3 4" key="1">
    <citation type="journal article" date="2019" name="Sci. Rep.">
        <title>Comparative genomics of chytrid fungi reveal insights into the obligate biotrophic and pathogenic lifestyle of Synchytrium endobioticum.</title>
        <authorList>
            <person name="van de Vossenberg B.T.L.H."/>
            <person name="Warris S."/>
            <person name="Nguyen H.D.T."/>
            <person name="van Gent-Pelzer M.P.E."/>
            <person name="Joly D.L."/>
            <person name="van de Geest H.C."/>
            <person name="Bonants P.J.M."/>
            <person name="Smith D.S."/>
            <person name="Levesque C.A."/>
            <person name="van der Lee T.A.J."/>
        </authorList>
    </citation>
    <scope>NUCLEOTIDE SEQUENCE [LARGE SCALE GENOMIC DNA]</scope>
    <source>
        <strain evidence="3 4">CBS 675.73</strain>
    </source>
</reference>
<dbReference type="EMBL" id="QEAP01000253">
    <property type="protein sequence ID" value="TPX71352.1"/>
    <property type="molecule type" value="Genomic_DNA"/>
</dbReference>
<dbReference type="Gene3D" id="6.10.250.3110">
    <property type="match status" value="1"/>
</dbReference>
<sequence length="428" mass="48113">MQQVSDSPNMGSDAESENMDMEDDLDYTLSKELLKREKEYIRRNKEIQAKSEQVVKKAELLVKEGKQQLEKPIACFLNQTQLDDNDLDDDPNNNNSNAVPVISRAAEYAPIVAKPVPPKRPTSILKSTSKKAPQTQHQNLSQQKQTHASDRSATPQTKAADQPRSSSTRPKSAMSRNHTEAGNNTSVSDSIPEHLKPALGPIDEGIGLEATNRLLKAKLVVVQEEMEKIVKNQGIKDSAIAMLEEKLKFFDEERSKISKKMQTLQSQIEKVTKANVDLKAKNETLEAERGSLKKELDAISKSQKTVESDVNSKDLRLNRALEEVDKLKQALGKTNSDSKVLQHFTFNNTTTPTDKMETLKKNQHDLLNENKKLVKQKAELLGIFKKQNLLIDNLKRQKLHLEAAALLDFSEEEFVRALNCRPMAGRDV</sequence>
<dbReference type="PANTHER" id="PTHR23313">
    <property type="entry name" value="TSEC1-RELATED"/>
    <property type="match status" value="1"/>
</dbReference>
<feature type="compositionally biased region" description="Polar residues" evidence="2">
    <location>
        <begin position="1"/>
        <end position="10"/>
    </location>
</feature>
<keyword evidence="4" id="KW-1185">Reference proteome</keyword>
<feature type="region of interest" description="Disordered" evidence="2">
    <location>
        <begin position="82"/>
        <end position="101"/>
    </location>
</feature>
<dbReference type="SUPFAM" id="SSF57997">
    <property type="entry name" value="Tropomyosin"/>
    <property type="match status" value="1"/>
</dbReference>